<comment type="similarity">
    <text evidence="2">Belongs to the cytochrome P450 family.</text>
</comment>
<dbReference type="GO" id="GO:0020037">
    <property type="term" value="F:heme binding"/>
    <property type="evidence" value="ECO:0007669"/>
    <property type="project" value="InterPro"/>
</dbReference>
<protein>
    <submittedName>
        <fullName evidence="9">Cytochrome P450 monooxygenase CYP63</fullName>
    </submittedName>
</protein>
<dbReference type="SUPFAM" id="SSF48264">
    <property type="entry name" value="Cytochrome P450"/>
    <property type="match status" value="1"/>
</dbReference>
<organism evidence="9 10">
    <name type="scientific">Thanatephorus cucumeris (strain AG1-IA)</name>
    <name type="common">Rice sheath blight fungus</name>
    <name type="synonym">Rhizoctonia solani</name>
    <dbReference type="NCBI Taxonomy" id="983506"/>
    <lineage>
        <taxon>Eukaryota</taxon>
        <taxon>Fungi</taxon>
        <taxon>Dikarya</taxon>
        <taxon>Basidiomycota</taxon>
        <taxon>Agaricomycotina</taxon>
        <taxon>Agaricomycetes</taxon>
        <taxon>Cantharellales</taxon>
        <taxon>Ceratobasidiaceae</taxon>
        <taxon>Rhizoctonia</taxon>
        <taxon>Rhizoctonia solani AG-1</taxon>
    </lineage>
</organism>
<dbReference type="AlphaFoldDB" id="L8X4K5"/>
<dbReference type="InterPro" id="IPR002401">
    <property type="entry name" value="Cyt_P450_E_grp-I"/>
</dbReference>
<dbReference type="PANTHER" id="PTHR24287">
    <property type="entry name" value="P450, PUTATIVE (EUROFUNG)-RELATED"/>
    <property type="match status" value="1"/>
</dbReference>
<keyword evidence="10" id="KW-1185">Reference proteome</keyword>
<feature type="binding site" description="axial binding residue" evidence="8">
    <location>
        <position position="690"/>
    </location>
    <ligand>
        <name>heme</name>
        <dbReference type="ChEBI" id="CHEBI:30413"/>
    </ligand>
    <ligandPart>
        <name>Fe</name>
        <dbReference type="ChEBI" id="CHEBI:18248"/>
    </ligandPart>
</feature>
<dbReference type="GO" id="GO:0005506">
    <property type="term" value="F:iron ion binding"/>
    <property type="evidence" value="ECO:0007669"/>
    <property type="project" value="InterPro"/>
</dbReference>
<dbReference type="InterPro" id="IPR047146">
    <property type="entry name" value="Cyt_P450_E_CYP52_fungi"/>
</dbReference>
<evidence type="ECO:0000256" key="4">
    <source>
        <dbReference type="ARBA" id="ARBA00022723"/>
    </source>
</evidence>
<keyword evidence="7 9" id="KW-0503">Monooxygenase</keyword>
<dbReference type="InterPro" id="IPR001128">
    <property type="entry name" value="Cyt_P450"/>
</dbReference>
<evidence type="ECO:0000256" key="6">
    <source>
        <dbReference type="ARBA" id="ARBA00023004"/>
    </source>
</evidence>
<dbReference type="STRING" id="983506.L8X4K5"/>
<dbReference type="PANTHER" id="PTHR24287:SF1">
    <property type="entry name" value="P450, PUTATIVE (EUROFUNG)-RELATED"/>
    <property type="match status" value="1"/>
</dbReference>
<sequence length="766" mass="85968">MSVLVSSMGHYSRNRQSEMGHEARKLAHWTSNLSISPLLVDPDTLAFQYHRGVSPTQTECKAQHYIVCIMSQITSWKVYADRARQGKTPVLVGLSTSVFELMGALHLDKMSSTPLEVPRWTSSITNTPRCYTATHDLFSQSHIQRLFLCNSLGANANRSCLCHTLWEPLALASTGPPGVESPVEIIPKRNTASSGESLLRGRPPSYILRLESWDKSTHPLGTLSILHFSCPIPGRPILAYIRQFSPLTSAVNVLATKRVALEPIPSQGSRVNGLGISMCLWRVHKMSLIYGPTFNTRVMWEDVIFTVDHDMIKFALATGFEHFKKGPTQCNRMQCRMMGDGIFNRDGDVWRFVSHRTMARPFFARERISDFHLYDRYTQKVLSIFHNHEGRDVACDAQDIFVSKKSRFTMDAAGDFLFGASDLNTLDLPLPIAGQAKMGPKGTLAEGNFVSAFEKALILLPIRSRLGKHLWPAAELLADKARPYRNEIDFWIQPLLDQAFGRRDSWLRSGGDEKQPAGDTFIDHLVSSTDDRKMIANELINILLAARDTTASLLTFSVYLLAMHPEVMERARAEVLDTVGESAAPTYDQIKQMQRAIVNEVLRLFPSVPLNERASSHSVVLPAKPTETPLYMPGPHASMIYSTMLMQRDPELWGPDADLFDPMRWLDHRHKRVLSDPFKFIPFNAGPRICLGQQFALNEASFVLTRLLQNFTGFELAMDAAPEGSCPPAEWAQGTGRKPLEKIWPKSAVTLYSHGGMWVKFKSALK</sequence>
<evidence type="ECO:0000256" key="7">
    <source>
        <dbReference type="ARBA" id="ARBA00023033"/>
    </source>
</evidence>
<proteinExistence type="inferred from homology"/>
<dbReference type="EMBL" id="AFRT01000176">
    <property type="protein sequence ID" value="ELU45140.1"/>
    <property type="molecule type" value="Genomic_DNA"/>
</dbReference>
<reference evidence="9 10" key="1">
    <citation type="journal article" date="2013" name="Nat. Commun.">
        <title>The evolution and pathogenic mechanisms of the rice sheath blight pathogen.</title>
        <authorList>
            <person name="Zheng A."/>
            <person name="Lin R."/>
            <person name="Xu L."/>
            <person name="Qin P."/>
            <person name="Tang C."/>
            <person name="Ai P."/>
            <person name="Zhang D."/>
            <person name="Liu Y."/>
            <person name="Sun Z."/>
            <person name="Feng H."/>
            <person name="Wang Y."/>
            <person name="Chen Y."/>
            <person name="Liang X."/>
            <person name="Fu R."/>
            <person name="Li Q."/>
            <person name="Zhang J."/>
            <person name="Yu X."/>
            <person name="Xie Z."/>
            <person name="Ding L."/>
            <person name="Guan P."/>
            <person name="Tang J."/>
            <person name="Liang Y."/>
            <person name="Wang S."/>
            <person name="Deng Q."/>
            <person name="Li S."/>
            <person name="Zhu J."/>
            <person name="Wang L."/>
            <person name="Liu H."/>
            <person name="Li P."/>
        </authorList>
    </citation>
    <scope>NUCLEOTIDE SEQUENCE [LARGE SCALE GENOMIC DNA]</scope>
    <source>
        <strain evidence="10">AG-1 IA</strain>
    </source>
</reference>
<dbReference type="OrthoDB" id="1470350at2759"/>
<name>L8X4K5_THACA</name>
<keyword evidence="6 8" id="KW-0408">Iron</keyword>
<evidence type="ECO:0000256" key="8">
    <source>
        <dbReference type="PIRSR" id="PIRSR602401-1"/>
    </source>
</evidence>
<dbReference type="PROSITE" id="PS00086">
    <property type="entry name" value="CYTOCHROME_P450"/>
    <property type="match status" value="1"/>
</dbReference>
<evidence type="ECO:0000256" key="3">
    <source>
        <dbReference type="ARBA" id="ARBA00022617"/>
    </source>
</evidence>
<evidence type="ECO:0000256" key="5">
    <source>
        <dbReference type="ARBA" id="ARBA00023002"/>
    </source>
</evidence>
<evidence type="ECO:0000313" key="9">
    <source>
        <dbReference type="EMBL" id="ELU45140.1"/>
    </source>
</evidence>
<dbReference type="Pfam" id="PF00067">
    <property type="entry name" value="p450"/>
    <property type="match status" value="1"/>
</dbReference>
<dbReference type="Proteomes" id="UP000011668">
    <property type="component" value="Unassembled WGS sequence"/>
</dbReference>
<dbReference type="InterPro" id="IPR017972">
    <property type="entry name" value="Cyt_P450_CS"/>
</dbReference>
<evidence type="ECO:0000256" key="2">
    <source>
        <dbReference type="ARBA" id="ARBA00010617"/>
    </source>
</evidence>
<evidence type="ECO:0000256" key="1">
    <source>
        <dbReference type="ARBA" id="ARBA00001971"/>
    </source>
</evidence>
<dbReference type="GO" id="GO:0016705">
    <property type="term" value="F:oxidoreductase activity, acting on paired donors, with incorporation or reduction of molecular oxygen"/>
    <property type="evidence" value="ECO:0007669"/>
    <property type="project" value="InterPro"/>
</dbReference>
<dbReference type="HOGENOM" id="CLU_364535_0_0_1"/>
<keyword evidence="3 8" id="KW-0349">Heme</keyword>
<gene>
    <name evidence="9" type="ORF">AG1IA_00832</name>
</gene>
<dbReference type="GO" id="GO:0004497">
    <property type="term" value="F:monooxygenase activity"/>
    <property type="evidence" value="ECO:0007669"/>
    <property type="project" value="UniProtKB-KW"/>
</dbReference>
<dbReference type="PRINTS" id="PR00385">
    <property type="entry name" value="P450"/>
</dbReference>
<comment type="caution">
    <text evidence="9">The sequence shown here is derived from an EMBL/GenBank/DDBJ whole genome shotgun (WGS) entry which is preliminary data.</text>
</comment>
<comment type="cofactor">
    <cofactor evidence="1 8">
        <name>heme</name>
        <dbReference type="ChEBI" id="CHEBI:30413"/>
    </cofactor>
</comment>
<dbReference type="PRINTS" id="PR00463">
    <property type="entry name" value="EP450I"/>
</dbReference>
<keyword evidence="5" id="KW-0560">Oxidoreductase</keyword>
<keyword evidence="4 8" id="KW-0479">Metal-binding</keyword>
<accession>L8X4K5</accession>
<dbReference type="OMA" id="PIFTEYP"/>
<evidence type="ECO:0000313" key="10">
    <source>
        <dbReference type="Proteomes" id="UP000011668"/>
    </source>
</evidence>
<dbReference type="Gene3D" id="1.10.630.10">
    <property type="entry name" value="Cytochrome P450"/>
    <property type="match status" value="1"/>
</dbReference>
<dbReference type="InterPro" id="IPR036396">
    <property type="entry name" value="Cyt_P450_sf"/>
</dbReference>